<comment type="caution">
    <text evidence="3">The sequence shown here is derived from an EMBL/GenBank/DDBJ whole genome shotgun (WGS) entry which is preliminary data.</text>
</comment>
<evidence type="ECO:0000313" key="4">
    <source>
        <dbReference type="Proteomes" id="UP001295740"/>
    </source>
</evidence>
<protein>
    <submittedName>
        <fullName evidence="3">Uu.00g072300.m01.CDS01</fullName>
    </submittedName>
</protein>
<feature type="transmembrane region" description="Helical" evidence="2">
    <location>
        <begin position="385"/>
        <end position="404"/>
    </location>
</feature>
<evidence type="ECO:0000256" key="2">
    <source>
        <dbReference type="SAM" id="Phobius"/>
    </source>
</evidence>
<feature type="compositionally biased region" description="Basic and acidic residues" evidence="1">
    <location>
        <begin position="369"/>
        <end position="380"/>
    </location>
</feature>
<sequence length="566" mass="62719">MAHTNREMSSGPPPLDDLQQSRYYYATLTISPDSEDKMQTVKIKEGPAYVLQWTDREVSRDYLNSAGELRYKLQTATGAERQLFVMHGLPVDYLEVLGDMLDIDHYFIEAHIRRRNYRPLINPRRDRAASFAHFDYPELVQTTGVQAEELDGTSHSDDVVTDPPRYMLSDAVESAEFCRASLWLGQKATVLFLDRPSWDISSSGLCKAQYCTGLSTTVPEEMDISRTAAVRETPNLETLLHDNLVQNCAGPGVIAQLLEDIAVRQWLEFFEATSASIPADSGEATALLYLQTQNCLERNLAASNFRNRSRGPGVSTSEWETLLTRASRRAQLLSHLIPPIASIQIPPPVPQPKIKTSRKPANPDADSSTDDKKSDSENTRSLDRVSYMGGVLLPLSIVSGILSMGDDYGPGGPEFWIFWAVAVPLTLVTLLVIYADSIRKAEVWIIEDATGSGPGSEVENEIVNEKPSTPRLEAAMPMSYSATVPPVSNRFATYSLRPEDTHGDEDKDEDGGGEQATVVQKMWPAAKDGRWCKKELGWMGACATVFRVYKLKKGVLPPGARRSRTA</sequence>
<keyword evidence="2" id="KW-0472">Membrane</keyword>
<feature type="region of interest" description="Disordered" evidence="1">
    <location>
        <begin position="343"/>
        <end position="380"/>
    </location>
</feature>
<dbReference type="Proteomes" id="UP001295740">
    <property type="component" value="Unassembled WGS sequence"/>
</dbReference>
<keyword evidence="4" id="KW-1185">Reference proteome</keyword>
<evidence type="ECO:0000256" key="1">
    <source>
        <dbReference type="SAM" id="MobiDB-lite"/>
    </source>
</evidence>
<name>A0AAI8VVP5_9PEZI</name>
<feature type="region of interest" description="Disordered" evidence="1">
    <location>
        <begin position="497"/>
        <end position="516"/>
    </location>
</feature>
<feature type="transmembrane region" description="Helical" evidence="2">
    <location>
        <begin position="416"/>
        <end position="435"/>
    </location>
</feature>
<keyword evidence="2" id="KW-0812">Transmembrane</keyword>
<accession>A0AAI8VVP5</accession>
<keyword evidence="2" id="KW-1133">Transmembrane helix</keyword>
<reference evidence="3" key="1">
    <citation type="submission" date="2023-10" db="EMBL/GenBank/DDBJ databases">
        <authorList>
            <person name="Hackl T."/>
        </authorList>
    </citation>
    <scope>NUCLEOTIDE SEQUENCE</scope>
</reference>
<evidence type="ECO:0000313" key="3">
    <source>
        <dbReference type="EMBL" id="CAJ2511605.1"/>
    </source>
</evidence>
<proteinExistence type="predicted"/>
<organism evidence="3 4">
    <name type="scientific">Anthostomella pinea</name>
    <dbReference type="NCBI Taxonomy" id="933095"/>
    <lineage>
        <taxon>Eukaryota</taxon>
        <taxon>Fungi</taxon>
        <taxon>Dikarya</taxon>
        <taxon>Ascomycota</taxon>
        <taxon>Pezizomycotina</taxon>
        <taxon>Sordariomycetes</taxon>
        <taxon>Xylariomycetidae</taxon>
        <taxon>Xylariales</taxon>
        <taxon>Xylariaceae</taxon>
        <taxon>Anthostomella</taxon>
    </lineage>
</organism>
<gene>
    <name evidence="3" type="ORF">KHLLAP_LOCUS12073</name>
</gene>
<dbReference type="AlphaFoldDB" id="A0AAI8VVP5"/>
<dbReference type="EMBL" id="CAUWAG010000018">
    <property type="protein sequence ID" value="CAJ2511605.1"/>
    <property type="molecule type" value="Genomic_DNA"/>
</dbReference>